<dbReference type="EMBL" id="BJZO01000001">
    <property type="protein sequence ID" value="GEO79881.1"/>
    <property type="molecule type" value="Genomic_DNA"/>
</dbReference>
<dbReference type="PANTHER" id="PTHR35147">
    <property type="entry name" value="CHEMORECEPTOR GLUTAMINE DEAMIDASE CHED-RELATED"/>
    <property type="match status" value="1"/>
</dbReference>
<evidence type="ECO:0000313" key="5">
    <source>
        <dbReference type="Proteomes" id="UP000321567"/>
    </source>
</evidence>
<keyword evidence="5" id="KW-1185">Reference proteome</keyword>
<sequence length="188" mass="20079">MRSPDGTAWIPEPLASVEQRVPSRFIGPGDVYCSRIPHLVTTILGSCVAICLYDPELGIGGMNHFVLPFHPNGEAPSTRHGDHATATLIRRLSTLGADPSRLHAKIFGGSVMLIGRNDQNPSSSLNVGARNVALSRALLAERGIPIKRECVLEPSGLMIKMLTSSGDVWVRKVGTASFSAKSREASPS</sequence>
<dbReference type="InterPro" id="IPR038592">
    <property type="entry name" value="CheD-like_sf"/>
</dbReference>
<dbReference type="Proteomes" id="UP000321567">
    <property type="component" value="Unassembled WGS sequence"/>
</dbReference>
<evidence type="ECO:0000256" key="2">
    <source>
        <dbReference type="ARBA" id="ARBA00022801"/>
    </source>
</evidence>
<dbReference type="Gene3D" id="3.30.1330.200">
    <property type="match status" value="1"/>
</dbReference>
<dbReference type="CDD" id="cd16352">
    <property type="entry name" value="CheD"/>
    <property type="match status" value="1"/>
</dbReference>
<comment type="function">
    <text evidence="3">Probably deamidates glutamine residues to glutamate on methyl-accepting chemotaxis receptors (MCPs), playing an important role in chemotaxis.</text>
</comment>
<dbReference type="Pfam" id="PF03975">
    <property type="entry name" value="CheD"/>
    <property type="match status" value="1"/>
</dbReference>
<comment type="similarity">
    <text evidence="3">Belongs to the CheD family.</text>
</comment>
<proteinExistence type="inferred from homology"/>
<reference evidence="4 5" key="1">
    <citation type="submission" date="2019-07" db="EMBL/GenBank/DDBJ databases">
        <title>Whole genome shotgun sequence of Rhodospirillum oryzae NBRC 107573.</title>
        <authorList>
            <person name="Hosoyama A."/>
            <person name="Uohara A."/>
            <person name="Ohji S."/>
            <person name="Ichikawa N."/>
        </authorList>
    </citation>
    <scope>NUCLEOTIDE SEQUENCE [LARGE SCALE GENOMIC DNA]</scope>
    <source>
        <strain evidence="4 5">NBRC 107573</strain>
    </source>
</reference>
<comment type="caution">
    <text evidence="4">The sequence shown here is derived from an EMBL/GenBank/DDBJ whole genome shotgun (WGS) entry which is preliminary data.</text>
</comment>
<dbReference type="HAMAP" id="MF_01440">
    <property type="entry name" value="CheD"/>
    <property type="match status" value="1"/>
</dbReference>
<dbReference type="InterPro" id="IPR005659">
    <property type="entry name" value="Chemorcpt_Glu_NH3ase_CheD"/>
</dbReference>
<keyword evidence="4" id="KW-0675">Receptor</keyword>
<protein>
    <recommendedName>
        <fullName evidence="3">Probable chemoreceptor glutamine deamidase CheD</fullName>
        <ecNumber evidence="3">3.5.1.44</ecNumber>
    </recommendedName>
</protein>
<dbReference type="SUPFAM" id="SSF64438">
    <property type="entry name" value="CNF1/YfiH-like putative cysteine hydrolases"/>
    <property type="match status" value="1"/>
</dbReference>
<dbReference type="GO" id="GO:0050568">
    <property type="term" value="F:protein-glutamine glutaminase activity"/>
    <property type="evidence" value="ECO:0007669"/>
    <property type="project" value="UniProtKB-UniRule"/>
</dbReference>
<dbReference type="InterPro" id="IPR011324">
    <property type="entry name" value="Cytotoxic_necrot_fac-like_cat"/>
</dbReference>
<accession>A0A512H372</accession>
<evidence type="ECO:0000256" key="1">
    <source>
        <dbReference type="ARBA" id="ARBA00022500"/>
    </source>
</evidence>
<comment type="catalytic activity">
    <reaction evidence="3">
        <text>L-glutaminyl-[protein] + H2O = L-glutamyl-[protein] + NH4(+)</text>
        <dbReference type="Rhea" id="RHEA:16441"/>
        <dbReference type="Rhea" id="RHEA-COMP:10207"/>
        <dbReference type="Rhea" id="RHEA-COMP:10208"/>
        <dbReference type="ChEBI" id="CHEBI:15377"/>
        <dbReference type="ChEBI" id="CHEBI:28938"/>
        <dbReference type="ChEBI" id="CHEBI:29973"/>
        <dbReference type="ChEBI" id="CHEBI:30011"/>
        <dbReference type="EC" id="3.5.1.44"/>
    </reaction>
</comment>
<gene>
    <name evidence="4" type="primary">cheD_1</name>
    <name evidence="3" type="synonym">cheD</name>
    <name evidence="4" type="ORF">ROR02_00120</name>
</gene>
<keyword evidence="1 3" id="KW-0145">Chemotaxis</keyword>
<dbReference type="EC" id="3.5.1.44" evidence="3"/>
<evidence type="ECO:0000256" key="3">
    <source>
        <dbReference type="HAMAP-Rule" id="MF_01440"/>
    </source>
</evidence>
<evidence type="ECO:0000313" key="4">
    <source>
        <dbReference type="EMBL" id="GEO79881.1"/>
    </source>
</evidence>
<dbReference type="AlphaFoldDB" id="A0A512H372"/>
<dbReference type="PANTHER" id="PTHR35147:SF3">
    <property type="entry name" value="CHEMORECEPTOR GLUTAMINE DEAMIDASE CHED 1-RELATED"/>
    <property type="match status" value="1"/>
</dbReference>
<organism evidence="4 5">
    <name type="scientific">Pararhodospirillum oryzae</name>
    <dbReference type="NCBI Taxonomy" id="478448"/>
    <lineage>
        <taxon>Bacteria</taxon>
        <taxon>Pseudomonadati</taxon>
        <taxon>Pseudomonadota</taxon>
        <taxon>Alphaproteobacteria</taxon>
        <taxon>Rhodospirillales</taxon>
        <taxon>Rhodospirillaceae</taxon>
        <taxon>Pararhodospirillum</taxon>
    </lineage>
</organism>
<name>A0A512H372_9PROT</name>
<dbReference type="GO" id="GO:0006935">
    <property type="term" value="P:chemotaxis"/>
    <property type="evidence" value="ECO:0007669"/>
    <property type="project" value="UniProtKB-UniRule"/>
</dbReference>
<keyword evidence="2 3" id="KW-0378">Hydrolase</keyword>